<evidence type="ECO:0000313" key="3">
    <source>
        <dbReference type="Proteomes" id="UP000234752"/>
    </source>
</evidence>
<dbReference type="NCBIfam" id="TIGR03054">
    <property type="entry name" value="photo_alph_chp1"/>
    <property type="match status" value="1"/>
</dbReference>
<keyword evidence="3" id="KW-1185">Reference proteome</keyword>
<dbReference type="InterPro" id="IPR017495">
    <property type="entry name" value="PuhC"/>
</dbReference>
<keyword evidence="2" id="KW-0378">Hydrolase</keyword>
<evidence type="ECO:0000313" key="2">
    <source>
        <dbReference type="EMBL" id="AUN32858.1"/>
    </source>
</evidence>
<keyword evidence="1" id="KW-0812">Transmembrane</keyword>
<name>A0A2K9NIE0_9PROT</name>
<reference evidence="2 3" key="1">
    <citation type="submission" date="2017-12" db="EMBL/GenBank/DDBJ databases">
        <title>Genomes of bacteria within cyanobacterial aggregates.</title>
        <authorList>
            <person name="Cai H."/>
        </authorList>
    </citation>
    <scope>NUCLEOTIDE SEQUENCE [LARGE SCALE GENOMIC DNA]</scope>
    <source>
        <strain evidence="2 3">TH16</strain>
    </source>
</reference>
<keyword evidence="1" id="KW-1133">Transmembrane helix</keyword>
<accession>A0A2K9NIE0</accession>
<dbReference type="AlphaFoldDB" id="A0A2K9NIE0"/>
<protein>
    <submittedName>
        <fullName evidence="2">Phosphonoacetaldehyde hydrolase</fullName>
    </submittedName>
</protein>
<dbReference type="KEGG" id="ncb:C0V82_18095"/>
<feature type="transmembrane region" description="Helical" evidence="1">
    <location>
        <begin position="21"/>
        <end position="42"/>
    </location>
</feature>
<evidence type="ECO:0000256" key="1">
    <source>
        <dbReference type="SAM" id="Phobius"/>
    </source>
</evidence>
<dbReference type="GO" id="GO:0016787">
    <property type="term" value="F:hydrolase activity"/>
    <property type="evidence" value="ECO:0007669"/>
    <property type="project" value="UniProtKB-KW"/>
</dbReference>
<proteinExistence type="predicted"/>
<keyword evidence="1" id="KW-0472">Membrane</keyword>
<dbReference type="RefSeq" id="WP_102114386.1">
    <property type="nucleotide sequence ID" value="NZ_BMGN01000006.1"/>
</dbReference>
<dbReference type="EMBL" id="CP025612">
    <property type="protein sequence ID" value="AUN32858.1"/>
    <property type="molecule type" value="Genomic_DNA"/>
</dbReference>
<dbReference type="Proteomes" id="UP000234752">
    <property type="component" value="Chromosome eg_2"/>
</dbReference>
<gene>
    <name evidence="2" type="ORF">C0V82_18095</name>
</gene>
<sequence>MPSALSLGYLDSRKRRGTNRFPRWILLSTAMLLTFATAAVMFGQETGIGVVREEASRPVAIRDITITRAAGDRVMVTDATTGAVIADYPVDEGGFVRGSLRAFERMRDVAAAPKDAPYRLIRWESGRVSLSDTATGERIYLDAFGRDNAAAFAALLGLQGGAKS</sequence>
<dbReference type="OrthoDB" id="7848123at2"/>
<organism evidence="2 3">
    <name type="scientific">Niveispirillum cyanobacteriorum</name>
    <dbReference type="NCBI Taxonomy" id="1612173"/>
    <lineage>
        <taxon>Bacteria</taxon>
        <taxon>Pseudomonadati</taxon>
        <taxon>Pseudomonadota</taxon>
        <taxon>Alphaproteobacteria</taxon>
        <taxon>Rhodospirillales</taxon>
        <taxon>Azospirillaceae</taxon>
        <taxon>Niveispirillum</taxon>
    </lineage>
</organism>